<keyword evidence="3" id="KW-1185">Reference proteome</keyword>
<dbReference type="EMBL" id="JAHXZJ010001492">
    <property type="protein sequence ID" value="KAH0552809.1"/>
    <property type="molecule type" value="Genomic_DNA"/>
</dbReference>
<accession>A0AAV7IKK9</accession>
<feature type="compositionally biased region" description="Basic and acidic residues" evidence="1">
    <location>
        <begin position="1"/>
        <end position="30"/>
    </location>
</feature>
<evidence type="ECO:0000256" key="1">
    <source>
        <dbReference type="SAM" id="MobiDB-lite"/>
    </source>
</evidence>
<evidence type="ECO:0000313" key="3">
    <source>
        <dbReference type="Proteomes" id="UP000826195"/>
    </source>
</evidence>
<proteinExistence type="predicted"/>
<gene>
    <name evidence="2" type="ORF">KQX54_015722</name>
</gene>
<evidence type="ECO:0000313" key="2">
    <source>
        <dbReference type="EMBL" id="KAH0552809.1"/>
    </source>
</evidence>
<reference evidence="2 3" key="1">
    <citation type="journal article" date="2021" name="J. Hered.">
        <title>A chromosome-level genome assembly of the parasitoid wasp, Cotesia glomerata (Hymenoptera: Braconidae).</title>
        <authorList>
            <person name="Pinto B.J."/>
            <person name="Weis J.J."/>
            <person name="Gamble T."/>
            <person name="Ode P.J."/>
            <person name="Paul R."/>
            <person name="Zaspel J.M."/>
        </authorList>
    </citation>
    <scope>NUCLEOTIDE SEQUENCE [LARGE SCALE GENOMIC DNA]</scope>
    <source>
        <strain evidence="2">CgM1</strain>
    </source>
</reference>
<feature type="region of interest" description="Disordered" evidence="1">
    <location>
        <begin position="1"/>
        <end position="48"/>
    </location>
</feature>
<protein>
    <submittedName>
        <fullName evidence="2">Uncharacterized protein</fullName>
    </submittedName>
</protein>
<name>A0AAV7IKK9_COTGL</name>
<dbReference type="Proteomes" id="UP000826195">
    <property type="component" value="Unassembled WGS sequence"/>
</dbReference>
<comment type="caution">
    <text evidence="2">The sequence shown here is derived from an EMBL/GenBank/DDBJ whole genome shotgun (WGS) entry which is preliminary data.</text>
</comment>
<sequence length="124" mass="14411">MPAENERRQQTESRVEGEQETRMRKSRELPTRNGRRPHTSGNPRGDLSLLSHHFYRGTDCSGDDDCCYISSICNPDNKKCEDDVRDDDNGDDMDFGNFEEVFRVLGDVLSTVVEGIVRWWRRLE</sequence>
<organism evidence="2 3">
    <name type="scientific">Cotesia glomerata</name>
    <name type="common">Lepidopteran parasitic wasp</name>
    <name type="synonym">Apanteles glomeratus</name>
    <dbReference type="NCBI Taxonomy" id="32391"/>
    <lineage>
        <taxon>Eukaryota</taxon>
        <taxon>Metazoa</taxon>
        <taxon>Ecdysozoa</taxon>
        <taxon>Arthropoda</taxon>
        <taxon>Hexapoda</taxon>
        <taxon>Insecta</taxon>
        <taxon>Pterygota</taxon>
        <taxon>Neoptera</taxon>
        <taxon>Endopterygota</taxon>
        <taxon>Hymenoptera</taxon>
        <taxon>Apocrita</taxon>
        <taxon>Ichneumonoidea</taxon>
        <taxon>Braconidae</taxon>
        <taxon>Microgastrinae</taxon>
        <taxon>Cotesia</taxon>
    </lineage>
</organism>
<dbReference type="AlphaFoldDB" id="A0AAV7IKK9"/>